<name>A0A2S1LZW5_9BACI</name>
<evidence type="ECO:0000313" key="2">
    <source>
        <dbReference type="EMBL" id="AWG44362.1"/>
    </source>
</evidence>
<sequence>MILKGKPLSEQTHLKWNKKTSEVKQHTPKKTNGMGPAQTGGRELSIDEYLKQLDKADEMYESFRKSKTDVPAIAKNTGMTEERVQRIKDHLFIKEHVKEHGVGRFDPDYAIGQAWERLQKGIYKKNDIDLLNHELFESKFEGIFKTDYRTAHDKTVESGRPWYPPEEE</sequence>
<proteinExistence type="predicted"/>
<dbReference type="EMBL" id="CP015328">
    <property type="protein sequence ID" value="AWG44362.1"/>
    <property type="molecule type" value="Genomic_DNA"/>
</dbReference>
<keyword evidence="2" id="KW-0614">Plasmid</keyword>
<accession>A0A2S1LZW5</accession>
<evidence type="ECO:0000313" key="3">
    <source>
        <dbReference type="Proteomes" id="UP000036202"/>
    </source>
</evidence>
<reference evidence="2 3" key="1">
    <citation type="journal article" date="2015" name="PLoS ONE">
        <title>Genome Sequence of Bacillus endophyticus and Analysis of Its Companion Mechanism in the Ketogulonigenium vulgare-Bacillus Strain Consortium.</title>
        <authorList>
            <person name="Jia N."/>
            <person name="Du J."/>
            <person name="Ding M.Z."/>
            <person name="Gao F."/>
            <person name="Yuan Y.J."/>
        </authorList>
    </citation>
    <scope>NUCLEOTIDE SEQUENCE [LARGE SCALE GENOMIC DNA]</scope>
    <source>
        <strain evidence="2 3">Hbe603</strain>
        <plasmid evidence="3">pbeh6</plasmid>
    </source>
</reference>
<dbReference type="KEGG" id="beo:BEH_26260"/>
<feature type="region of interest" description="Disordered" evidence="1">
    <location>
        <begin position="1"/>
        <end position="41"/>
    </location>
</feature>
<evidence type="ECO:0000256" key="1">
    <source>
        <dbReference type="SAM" id="MobiDB-lite"/>
    </source>
</evidence>
<gene>
    <name evidence="2" type="ORF">BEH_26260</name>
</gene>
<geneLocation type="plasmid" evidence="3">
    <name>pbeh6</name>
</geneLocation>
<organism evidence="2 3">
    <name type="scientific">Priestia filamentosa</name>
    <dbReference type="NCBI Taxonomy" id="1402861"/>
    <lineage>
        <taxon>Bacteria</taxon>
        <taxon>Bacillati</taxon>
        <taxon>Bacillota</taxon>
        <taxon>Bacilli</taxon>
        <taxon>Bacillales</taxon>
        <taxon>Bacillaceae</taxon>
        <taxon>Priestia</taxon>
    </lineage>
</organism>
<dbReference type="Proteomes" id="UP000036202">
    <property type="component" value="Plasmid pbeh6"/>
</dbReference>
<keyword evidence="3" id="KW-1185">Reference proteome</keyword>
<dbReference type="AlphaFoldDB" id="A0A2S1LZW5"/>
<protein>
    <submittedName>
        <fullName evidence="2">Uncharacterized protein</fullName>
    </submittedName>
</protein>